<dbReference type="Gene3D" id="2.30.30.40">
    <property type="entry name" value="SH3 Domains"/>
    <property type="match status" value="1"/>
</dbReference>
<keyword evidence="1" id="KW-0732">Signal</keyword>
<evidence type="ECO:0000256" key="1">
    <source>
        <dbReference type="SAM" id="SignalP"/>
    </source>
</evidence>
<evidence type="ECO:0000313" key="3">
    <source>
        <dbReference type="Proteomes" id="UP000258927"/>
    </source>
</evidence>
<reference evidence="2 3" key="1">
    <citation type="submission" date="2017-05" db="EMBL/GenBank/DDBJ databases">
        <title>Genome Analysis of Maritalea myrionectae HL2708#5.</title>
        <authorList>
            <consortium name="Cotde Inc.-PKNU"/>
            <person name="Jang D."/>
            <person name="Oh H.-M."/>
        </authorList>
    </citation>
    <scope>NUCLEOTIDE SEQUENCE [LARGE SCALE GENOMIC DNA]</scope>
    <source>
        <strain evidence="2 3">HL2708#5</strain>
    </source>
</reference>
<dbReference type="RefSeq" id="WP_117396007.1">
    <property type="nucleotide sequence ID" value="NZ_CP021330.1"/>
</dbReference>
<sequence length="250" mass="27534">MRIRHLLALVFLILSATSGLAQMDGHGPDAWQVRGVAANDNLNVRAGPGTKYMVIGAFAHDATGLKMITCVPFLTQEHYYALTDTQRASLPARWCLVEGRDQKTKGWVSAQFLGEDVSRLQPEMDPLVSDAVALVRHVYDLQLNASSGSALGPLHPSVARNYFFADVVARLAQGNVGADPLFNAQDTQISDLKVFAPDERAMFRGLITVHATFKNFGRPQLVVFHLRVDGSLADPALRIMQIEHENWVFP</sequence>
<evidence type="ECO:0000313" key="2">
    <source>
        <dbReference type="EMBL" id="AVX04907.1"/>
    </source>
</evidence>
<feature type="chain" id="PRO_5015330232" description="SH3b domain-containing protein" evidence="1">
    <location>
        <begin position="22"/>
        <end position="250"/>
    </location>
</feature>
<dbReference type="Proteomes" id="UP000258927">
    <property type="component" value="Chromosome"/>
</dbReference>
<accession>A0A2R4MFT9</accession>
<feature type="signal peptide" evidence="1">
    <location>
        <begin position="1"/>
        <end position="21"/>
    </location>
</feature>
<dbReference type="AlphaFoldDB" id="A0A2R4MFT9"/>
<organism evidence="2 3">
    <name type="scientific">Maritalea myrionectae</name>
    <dbReference type="NCBI Taxonomy" id="454601"/>
    <lineage>
        <taxon>Bacteria</taxon>
        <taxon>Pseudomonadati</taxon>
        <taxon>Pseudomonadota</taxon>
        <taxon>Alphaproteobacteria</taxon>
        <taxon>Hyphomicrobiales</taxon>
        <taxon>Devosiaceae</taxon>
        <taxon>Maritalea</taxon>
    </lineage>
</organism>
<dbReference type="STRING" id="1122213.GCA_000423365_00073"/>
<gene>
    <name evidence="2" type="ORF">MXMO3_02394</name>
</gene>
<dbReference type="EMBL" id="CP021330">
    <property type="protein sequence ID" value="AVX04907.1"/>
    <property type="molecule type" value="Genomic_DNA"/>
</dbReference>
<name>A0A2R4MFT9_9HYPH</name>
<protein>
    <recommendedName>
        <fullName evidence="4">SH3b domain-containing protein</fullName>
    </recommendedName>
</protein>
<evidence type="ECO:0008006" key="4">
    <source>
        <dbReference type="Google" id="ProtNLM"/>
    </source>
</evidence>
<proteinExistence type="predicted"/>
<dbReference type="KEGG" id="mmyr:MXMO3_02394"/>
<keyword evidence="3" id="KW-1185">Reference proteome</keyword>